<gene>
    <name evidence="2" type="ORF">GU926_11140</name>
</gene>
<dbReference type="Proteomes" id="UP000464214">
    <property type="component" value="Chromosome"/>
</dbReference>
<feature type="transmembrane region" description="Helical" evidence="1">
    <location>
        <begin position="1226"/>
        <end position="1248"/>
    </location>
</feature>
<dbReference type="InterPro" id="IPR050708">
    <property type="entry name" value="T6SS_VgrG/RHS"/>
</dbReference>
<keyword evidence="1" id="KW-0812">Transmembrane</keyword>
<sequence length="1302" mass="143682">MGEAWAQKSTTSAVHTNGANEVRFWKPDGDGSTFYAANSLLMEEVTNAEGKKLQSFSDKSGRRVLTRQQLGETVDGVSVPWLETYYVYDEAGRLKYQVPPQAVVELQKASTQTWKLNTDPAFISKWVFSYVYDDLGRLAQKQVPGAQAQYLVYDKADRLIMTQDGKQRAANKWYYNKYDDLGRLTEEGLYSAGSTLSQAQMQSQATAASGYAFPSINLELLVKNLYDSYGFIAGQSLYAYDNADAAGLSKTEKTFGMLTGKEIKVIDASSPLTLKQVFYYDEFGRVVQTVADNILGGLDRRTSVFDFEGKTVQSFARHSTPAATVKVENKQKYDHAGRLLEVRQTSIEDPSLPVQEVILGQYQYNELGQLVEKDMHAKVTPPAGPGMMETLEDPFLQSVDFRYDINGRLRRINGSELGMTGINQGDAINDLFGLEILYEGQDQGLGNIGRWDGLVSGVKWKVKDQNPNLTATARQIGQRERSYRMEYDAIGRMKGAFYKARNSDGTPWTEEAGGYDEKNLTYDANGNMRTLDRYSWAAGGTGPTKIDGLTYLYSTSSNPAAPAGNRLVQVVDNATTGGTTPVGFKNGASLATEYTYDENGSQLQDYNKGINLSYNILNKVKEAVAGTDKATYVYDATGNVVQRVVKVGANTQTTSYANGFVYERTNTGGDALAYYPTAEGRRVKRNGSFYYEYFLKDHQGNVRLTFSPGDNENGTVTMEQMAAPEEEEEFSNVAETRHLDAAHAYNGKASARLNARIGKPIGPRKWLTVQAGDSISTDVYAHYVRPARPQGFVFSLIGFLLGNATVEVKDRRQDGAVQKGKNKITPYLGVGTGLALAPLVQHKAEEGVPKAYLRILVYDQDSNFVKSFERPITKEAKGGWENLALHYRAEQKGFVEVMVVNEGEEDVFFDAMRVGQLVPMVTQENHYYPFGMKLQGIAAGVLESPENPNRNLYNGGVELQDFTQTYGTHYRHYDPVLGRFQGVDPLADQFGSWNPYQFGYNSPVSFNDPLGDLVTNNVYNGRLVNARDDLGRRHWENSPDGQAAAMLFAGEGNDMNLISLGFIDRSEVPTTQEYLRDKLLTNPGKTFARDENNNWRELIISTEFSSYTEGNGWINNGAGGEYYFEGRTQYYATQTTSMKTLTNLRIQGSGWSTFFKNSNTTLGVGGVLYGGLELTMSNKYFWTNAKGDFQSTKILEKGLNGKYVRGVQGFRNGQNSAIKVARNFKVAGLALSAVSAGVTIGLAVNYYSNGGVGHDVMLKAGLDLAMAGVGLMGPIGFGISTAYFIADTAGVFGDWGDPTKLK</sequence>
<dbReference type="Gene3D" id="2.180.10.10">
    <property type="entry name" value="RHS repeat-associated core"/>
    <property type="match status" value="2"/>
</dbReference>
<dbReference type="KEGG" id="nib:GU926_11140"/>
<reference evidence="2 3" key="1">
    <citation type="submission" date="2020-01" db="EMBL/GenBank/DDBJ databases">
        <authorList>
            <person name="Kim M."/>
        </authorList>
    </citation>
    <scope>NUCLEOTIDE SEQUENCE [LARGE SCALE GENOMIC DNA]</scope>
    <source>
        <strain evidence="2 3">BT10</strain>
    </source>
</reference>
<dbReference type="PANTHER" id="PTHR32305:SF15">
    <property type="entry name" value="PROTEIN RHSA-RELATED"/>
    <property type="match status" value="1"/>
</dbReference>
<protein>
    <recommendedName>
        <fullName evidence="4">RHS repeat-associated core domain-containing protein</fullName>
    </recommendedName>
</protein>
<evidence type="ECO:0000256" key="1">
    <source>
        <dbReference type="SAM" id="Phobius"/>
    </source>
</evidence>
<keyword evidence="1" id="KW-0472">Membrane</keyword>
<accession>A0A6P1NZM3</accession>
<dbReference type="InterPro" id="IPR022385">
    <property type="entry name" value="Rhs_assc_core"/>
</dbReference>
<dbReference type="NCBIfam" id="TIGR03696">
    <property type="entry name" value="Rhs_assc_core"/>
    <property type="match status" value="1"/>
</dbReference>
<evidence type="ECO:0008006" key="4">
    <source>
        <dbReference type="Google" id="ProtNLM"/>
    </source>
</evidence>
<evidence type="ECO:0000313" key="2">
    <source>
        <dbReference type="EMBL" id="QHL87954.1"/>
    </source>
</evidence>
<keyword evidence="3" id="KW-1185">Reference proteome</keyword>
<dbReference type="PANTHER" id="PTHR32305">
    <property type="match status" value="1"/>
</dbReference>
<keyword evidence="1" id="KW-1133">Transmembrane helix</keyword>
<feature type="transmembrane region" description="Helical" evidence="1">
    <location>
        <begin position="1260"/>
        <end position="1286"/>
    </location>
</feature>
<evidence type="ECO:0000313" key="3">
    <source>
        <dbReference type="Proteomes" id="UP000464214"/>
    </source>
</evidence>
<proteinExistence type="predicted"/>
<organism evidence="2 3">
    <name type="scientific">Nibribacter ruber</name>
    <dbReference type="NCBI Taxonomy" id="2698458"/>
    <lineage>
        <taxon>Bacteria</taxon>
        <taxon>Pseudomonadati</taxon>
        <taxon>Bacteroidota</taxon>
        <taxon>Cytophagia</taxon>
        <taxon>Cytophagales</taxon>
        <taxon>Hymenobacteraceae</taxon>
        <taxon>Nibribacter</taxon>
    </lineage>
</organism>
<name>A0A6P1NZM3_9BACT</name>
<dbReference type="EMBL" id="CP047897">
    <property type="protein sequence ID" value="QHL87954.1"/>
    <property type="molecule type" value="Genomic_DNA"/>
</dbReference>